<proteinExistence type="predicted"/>
<protein>
    <submittedName>
        <fullName evidence="1">Uncharacterized protein</fullName>
    </submittedName>
</protein>
<name>C4F836_9ACTN</name>
<comment type="caution">
    <text evidence="1">The sequence shown here is derived from an EMBL/GenBank/DDBJ whole genome shotgun (WGS) entry which is preliminary data.</text>
</comment>
<evidence type="ECO:0000313" key="1">
    <source>
        <dbReference type="EMBL" id="EEP45154.1"/>
    </source>
</evidence>
<gene>
    <name evidence="1" type="ORF">COLINT_02205</name>
</gene>
<dbReference type="Proteomes" id="UP000003295">
    <property type="component" value="Unassembled WGS sequence"/>
</dbReference>
<organism evidence="1 2">
    <name type="scientific">Collinsella intestinalis DSM 13280</name>
    <dbReference type="NCBI Taxonomy" id="521003"/>
    <lineage>
        <taxon>Bacteria</taxon>
        <taxon>Bacillati</taxon>
        <taxon>Actinomycetota</taxon>
        <taxon>Coriobacteriia</taxon>
        <taxon>Coriobacteriales</taxon>
        <taxon>Coriobacteriaceae</taxon>
        <taxon>Collinsella</taxon>
    </lineage>
</organism>
<evidence type="ECO:0000313" key="2">
    <source>
        <dbReference type="Proteomes" id="UP000003295"/>
    </source>
</evidence>
<sequence>MGSKLVVRSRWRRARAIADKILASFLGGIEAPLRESGMRAGVSIGRRRRRRDIEIGQTI</sequence>
<dbReference type="AlphaFoldDB" id="C4F836"/>
<accession>C4F836</accession>
<dbReference type="EMBL" id="ABXH02000003">
    <property type="protein sequence ID" value="EEP45154.1"/>
    <property type="molecule type" value="Genomic_DNA"/>
</dbReference>
<reference evidence="1 2" key="1">
    <citation type="submission" date="2009-04" db="EMBL/GenBank/DDBJ databases">
        <authorList>
            <person name="Weinstock G."/>
            <person name="Sodergren E."/>
            <person name="Clifton S."/>
            <person name="Fulton L."/>
            <person name="Fulton B."/>
            <person name="Courtney L."/>
            <person name="Fronick C."/>
            <person name="Harrison M."/>
            <person name="Strong C."/>
            <person name="Farmer C."/>
            <person name="Delahaunty K."/>
            <person name="Markovic C."/>
            <person name="Hall O."/>
            <person name="Minx P."/>
            <person name="Tomlinson C."/>
            <person name="Mitreva M."/>
            <person name="Nelson J."/>
            <person name="Hou S."/>
            <person name="Wollam A."/>
            <person name="Pepin K.H."/>
            <person name="Johnson M."/>
            <person name="Bhonagiri V."/>
            <person name="Nash W.E."/>
            <person name="Warren W."/>
            <person name="Chinwalla A."/>
            <person name="Mardis E.R."/>
            <person name="Wilson R.K."/>
        </authorList>
    </citation>
    <scope>NUCLEOTIDE SEQUENCE [LARGE SCALE GENOMIC DNA]</scope>
    <source>
        <strain evidence="1 2">DSM 13280</strain>
    </source>
</reference>
<dbReference type="STRING" id="521003.COLINT_02205"/>
<dbReference type="HOGENOM" id="CLU_2952463_0_0_11"/>